<dbReference type="NCBIfam" id="NF041359">
    <property type="entry name" value="GntG_guanitoxin"/>
    <property type="match status" value="1"/>
</dbReference>
<dbReference type="InterPro" id="IPR001597">
    <property type="entry name" value="ArAA_b-elim_lyase/Thr_aldolase"/>
</dbReference>
<dbReference type="InterPro" id="IPR023603">
    <property type="entry name" value="Low_specificity_L-TA-like"/>
</dbReference>
<feature type="domain" description="Aromatic amino acid beta-eliminating lyase/threonine aldolase" evidence="6">
    <location>
        <begin position="3"/>
        <end position="288"/>
    </location>
</feature>
<dbReference type="Gene3D" id="3.40.640.10">
    <property type="entry name" value="Type I PLP-dependent aspartate aminotransferase-like (Major domain)"/>
    <property type="match status" value="1"/>
</dbReference>
<feature type="modified residue" description="N6-(pyridoxal phosphate)lysine" evidence="5">
    <location>
        <position position="199"/>
    </location>
</feature>
<keyword evidence="8" id="KW-1185">Reference proteome</keyword>
<sequence>MIDLRSDTVTKPTEAMRQAAFEAEVGDDVYEEDPTVTRLEATAAEMLGKEAALFVTSGTQGNQIAVLTHCQPGNEIVMEENAHLFVYEGAAISAFAGVQPRTIRGKRGAMAPDDVRGAIRSEDIHFPETGLICLENTHNKAGGVVVPLENMQEIYEVAREHGIPVHLDGARLFNASVASGVSLKRYAAQTDTVQVCLSKGLGAPVGSIIAGSSEFIQRARKWRKRLGGGLRQVGMIAAPGLIALTEMIDRLKEDHDHAKRLADGLANGRGLVLEEQVDTNMVLVNVKEAGHDADSFLAALEEEGIKAVKYGPYTIRFVTNYGVASKDIDTVTERIHNRFGTVSS</sequence>
<dbReference type="GO" id="GO:0006545">
    <property type="term" value="P:glycine biosynthetic process"/>
    <property type="evidence" value="ECO:0007669"/>
    <property type="project" value="TreeGrafter"/>
</dbReference>
<comment type="similarity">
    <text evidence="2">Belongs to the threonine aldolase family.</text>
</comment>
<dbReference type="NCBIfam" id="NF007825">
    <property type="entry name" value="PRK10534.1"/>
    <property type="match status" value="1"/>
</dbReference>
<name>A0A4Z0GVF2_9BACI</name>
<proteinExistence type="inferred from homology"/>
<evidence type="ECO:0000313" key="7">
    <source>
        <dbReference type="EMBL" id="TGB01223.1"/>
    </source>
</evidence>
<dbReference type="AlphaFoldDB" id="A0A4Z0GVF2"/>
<organism evidence="7 8">
    <name type="scientific">Halobacillus salinus</name>
    <dbReference type="NCBI Taxonomy" id="192814"/>
    <lineage>
        <taxon>Bacteria</taxon>
        <taxon>Bacillati</taxon>
        <taxon>Bacillota</taxon>
        <taxon>Bacilli</taxon>
        <taxon>Bacillales</taxon>
        <taxon>Bacillaceae</taxon>
        <taxon>Halobacillus</taxon>
    </lineage>
</organism>
<protein>
    <submittedName>
        <fullName evidence="7">Low-specificity L-threonine aldolase</fullName>
        <ecNumber evidence="7">4.1.2.48</ecNumber>
    </submittedName>
</protein>
<comment type="cofactor">
    <cofactor evidence="1">
        <name>pyridoxal 5'-phosphate</name>
        <dbReference type="ChEBI" id="CHEBI:597326"/>
    </cofactor>
</comment>
<keyword evidence="3" id="KW-0663">Pyridoxal phosphate</keyword>
<dbReference type="Gene3D" id="3.90.1150.10">
    <property type="entry name" value="Aspartate Aminotransferase, domain 1"/>
    <property type="match status" value="1"/>
</dbReference>
<evidence type="ECO:0000259" key="6">
    <source>
        <dbReference type="Pfam" id="PF01212"/>
    </source>
</evidence>
<dbReference type="Proteomes" id="UP000297982">
    <property type="component" value="Unassembled WGS sequence"/>
</dbReference>
<dbReference type="GO" id="GO:0008732">
    <property type="term" value="F:L-allo-threonine aldolase activity"/>
    <property type="evidence" value="ECO:0007669"/>
    <property type="project" value="TreeGrafter"/>
</dbReference>
<evidence type="ECO:0000256" key="3">
    <source>
        <dbReference type="ARBA" id="ARBA00022898"/>
    </source>
</evidence>
<evidence type="ECO:0000256" key="1">
    <source>
        <dbReference type="ARBA" id="ARBA00001933"/>
    </source>
</evidence>
<comment type="caution">
    <text evidence="7">The sequence shown here is derived from an EMBL/GenBank/DDBJ whole genome shotgun (WGS) entry which is preliminary data.</text>
</comment>
<dbReference type="RefSeq" id="WP_135328565.1">
    <property type="nucleotide sequence ID" value="NZ_SRJC01000007.1"/>
</dbReference>
<evidence type="ECO:0000256" key="2">
    <source>
        <dbReference type="ARBA" id="ARBA00006966"/>
    </source>
</evidence>
<dbReference type="CDD" id="cd06502">
    <property type="entry name" value="TA_like"/>
    <property type="match status" value="1"/>
</dbReference>
<dbReference type="PANTHER" id="PTHR48097">
    <property type="entry name" value="L-THREONINE ALDOLASE-RELATED"/>
    <property type="match status" value="1"/>
</dbReference>
<dbReference type="EC" id="4.1.2.48" evidence="7"/>
<evidence type="ECO:0000256" key="4">
    <source>
        <dbReference type="ARBA" id="ARBA00023239"/>
    </source>
</evidence>
<dbReference type="GO" id="GO:0006567">
    <property type="term" value="P:L-threonine catabolic process"/>
    <property type="evidence" value="ECO:0007669"/>
    <property type="project" value="TreeGrafter"/>
</dbReference>
<dbReference type="PIRSF" id="PIRSF017617">
    <property type="entry name" value="Thr_aldolase"/>
    <property type="match status" value="1"/>
</dbReference>
<keyword evidence="4 7" id="KW-0456">Lyase</keyword>
<accession>A0A4Z0GVF2</accession>
<evidence type="ECO:0000256" key="5">
    <source>
        <dbReference type="PIRSR" id="PIRSR017617-1"/>
    </source>
</evidence>
<reference evidence="7 8" key="1">
    <citation type="journal article" date="2003" name="Int. J. Syst. Evol. Microbiol.">
        <title>Halobacillus salinus sp. nov., isolated from a salt lake on the coast of the East Sea in Korea.</title>
        <authorList>
            <person name="Yoon J.H."/>
            <person name="Kang K.H."/>
            <person name="Park Y.H."/>
        </authorList>
    </citation>
    <scope>NUCLEOTIDE SEQUENCE [LARGE SCALE GENOMIC DNA]</scope>
    <source>
        <strain evidence="7 8">HSL-3</strain>
    </source>
</reference>
<dbReference type="InterPro" id="IPR015421">
    <property type="entry name" value="PyrdxlP-dep_Trfase_major"/>
</dbReference>
<dbReference type="Pfam" id="PF01212">
    <property type="entry name" value="Beta_elim_lyase"/>
    <property type="match status" value="1"/>
</dbReference>
<dbReference type="EMBL" id="SRJC01000007">
    <property type="protein sequence ID" value="TGB01223.1"/>
    <property type="molecule type" value="Genomic_DNA"/>
</dbReference>
<dbReference type="FunFam" id="3.40.640.10:FF:000030">
    <property type="entry name" value="Low-specificity L-threonine aldolase"/>
    <property type="match status" value="1"/>
</dbReference>
<dbReference type="GO" id="GO:0005829">
    <property type="term" value="C:cytosol"/>
    <property type="evidence" value="ECO:0007669"/>
    <property type="project" value="TreeGrafter"/>
</dbReference>
<dbReference type="InterPro" id="IPR015422">
    <property type="entry name" value="PyrdxlP-dep_Trfase_small"/>
</dbReference>
<dbReference type="STRING" id="192814.GCA_900166575_02639"/>
<evidence type="ECO:0000313" key="8">
    <source>
        <dbReference type="Proteomes" id="UP000297982"/>
    </source>
</evidence>
<dbReference type="PANTHER" id="PTHR48097:SF9">
    <property type="entry name" value="L-THREONINE ALDOLASE"/>
    <property type="match status" value="1"/>
</dbReference>
<dbReference type="InterPro" id="IPR015424">
    <property type="entry name" value="PyrdxlP-dep_Trfase"/>
</dbReference>
<gene>
    <name evidence="7" type="primary">ltaE</name>
    <name evidence="7" type="ORF">E4663_17245</name>
</gene>
<dbReference type="SUPFAM" id="SSF53383">
    <property type="entry name" value="PLP-dependent transferases"/>
    <property type="match status" value="1"/>
</dbReference>